<name>A0A1L7XNE9_9HELO</name>
<evidence type="ECO:0000256" key="2">
    <source>
        <dbReference type="SAM" id="SignalP"/>
    </source>
</evidence>
<keyword evidence="4" id="KW-1185">Reference proteome</keyword>
<dbReference type="AlphaFoldDB" id="A0A1L7XNE9"/>
<evidence type="ECO:0000313" key="4">
    <source>
        <dbReference type="Proteomes" id="UP000184330"/>
    </source>
</evidence>
<feature type="region of interest" description="Disordered" evidence="1">
    <location>
        <begin position="634"/>
        <end position="701"/>
    </location>
</feature>
<gene>
    <name evidence="3" type="ORF">PAC_16453</name>
</gene>
<dbReference type="PANTHER" id="PTHR35204">
    <property type="entry name" value="YALI0A21131P"/>
    <property type="match status" value="1"/>
</dbReference>
<organism evidence="3 4">
    <name type="scientific">Phialocephala subalpina</name>
    <dbReference type="NCBI Taxonomy" id="576137"/>
    <lineage>
        <taxon>Eukaryota</taxon>
        <taxon>Fungi</taxon>
        <taxon>Dikarya</taxon>
        <taxon>Ascomycota</taxon>
        <taxon>Pezizomycotina</taxon>
        <taxon>Leotiomycetes</taxon>
        <taxon>Helotiales</taxon>
        <taxon>Mollisiaceae</taxon>
        <taxon>Phialocephala</taxon>
        <taxon>Phialocephala fortinii species complex</taxon>
    </lineage>
</organism>
<proteinExistence type="predicted"/>
<dbReference type="PANTHER" id="PTHR35204:SF1">
    <property type="entry name" value="ENTEROTOXIN"/>
    <property type="match status" value="1"/>
</dbReference>
<feature type="region of interest" description="Disordered" evidence="1">
    <location>
        <begin position="268"/>
        <end position="303"/>
    </location>
</feature>
<dbReference type="Proteomes" id="UP000184330">
    <property type="component" value="Unassembled WGS sequence"/>
</dbReference>
<evidence type="ECO:0000256" key="1">
    <source>
        <dbReference type="SAM" id="MobiDB-lite"/>
    </source>
</evidence>
<feature type="signal peptide" evidence="2">
    <location>
        <begin position="1"/>
        <end position="23"/>
    </location>
</feature>
<dbReference type="OrthoDB" id="10261782at2759"/>
<sequence length="717" mass="79835">MRIPKSLAALGHVFLSLSTASTAQQQPLLDPSNEASSTSQWRFNFSSEAPHYFASVHGLLQQWSNTFFPNGHSIVPCEIAPFTKLYHGRMDGDVPPSPECGMAYGIMGGSRNSHMLTYQTTRRVKCIYFDGESATLFGSGQLDSQNLQIWGNISGPARPGNGFRGLYDEYARAAGLCDWFREQNLGGPGWGYEGIVRMNAGFEMIWCNFSSPSIRLISHLNITAPLLPEGGTNVMVTEQDNVSSASYCPLPLSERDTNVVVKGQEDVYPTSYYPLPPSPTRSDKATDPSDPPRPPVGGKPEWLREPFFPSQAWSWYMSATQHYGSNGDGPGRGETHVKPISCGFLTYYSPEFLSQAIPRAKEEQKSLNLTKEGLWAGPGEVGIRGKTLQALTRRRRLHDLQDITPSDAATMRQNSEKVLRDLLSDSPANCSGIEWTAMTNDIVQTYGSSLFNFLHALEKFENITVTNKTLLRGWMVDVRDQTHAFLLPFLEYPDEDASEDVWVRDSSLFKATYSRCRFQYTRLLDPEEGVSLGPEELLLKWAIEETTGGICSALVDIGLAVEGIWESNFNIPVNNTSESQMSTKLKSEVSRWTSGIEELMAWLGWAGEWVRCEERCAWDESCFIPMWPLIPFPRRRDGGGGGPGRGPPNNRPGYGGPPYGRPGYGRPYPYADFPSPPNNGSTGRRPSRGFNPWQSNEDDLWSPRCVKSDYILKGREA</sequence>
<protein>
    <submittedName>
        <fullName evidence="3">Uncharacterized protein</fullName>
    </submittedName>
</protein>
<feature type="chain" id="PRO_5013267684" evidence="2">
    <location>
        <begin position="24"/>
        <end position="717"/>
    </location>
</feature>
<dbReference type="STRING" id="576137.A0A1L7XNE9"/>
<keyword evidence="2" id="KW-0732">Signal</keyword>
<reference evidence="3 4" key="1">
    <citation type="submission" date="2016-03" db="EMBL/GenBank/DDBJ databases">
        <authorList>
            <person name="Ploux O."/>
        </authorList>
    </citation>
    <scope>NUCLEOTIDE SEQUENCE [LARGE SCALE GENOMIC DNA]</scope>
    <source>
        <strain evidence="3 4">UAMH 11012</strain>
    </source>
</reference>
<dbReference type="EMBL" id="FJOG01000038">
    <property type="protein sequence ID" value="CZR66552.1"/>
    <property type="molecule type" value="Genomic_DNA"/>
</dbReference>
<evidence type="ECO:0000313" key="3">
    <source>
        <dbReference type="EMBL" id="CZR66552.1"/>
    </source>
</evidence>
<accession>A0A1L7XNE9</accession>
<dbReference type="InterPro" id="IPR038921">
    <property type="entry name" value="YOR389W-like"/>
</dbReference>